<protein>
    <submittedName>
        <fullName evidence="2">Uncharacterized protein</fullName>
    </submittedName>
</protein>
<organism evidence="2 3">
    <name type="scientific">Phytophthora citrophthora</name>
    <dbReference type="NCBI Taxonomy" id="4793"/>
    <lineage>
        <taxon>Eukaryota</taxon>
        <taxon>Sar</taxon>
        <taxon>Stramenopiles</taxon>
        <taxon>Oomycota</taxon>
        <taxon>Peronosporomycetes</taxon>
        <taxon>Peronosporales</taxon>
        <taxon>Peronosporaceae</taxon>
        <taxon>Phytophthora</taxon>
    </lineage>
</organism>
<dbReference type="AlphaFoldDB" id="A0AAD9GN98"/>
<evidence type="ECO:0000313" key="3">
    <source>
        <dbReference type="Proteomes" id="UP001259832"/>
    </source>
</evidence>
<dbReference type="Proteomes" id="UP001259832">
    <property type="component" value="Unassembled WGS sequence"/>
</dbReference>
<comment type="caution">
    <text evidence="2">The sequence shown here is derived from an EMBL/GenBank/DDBJ whole genome shotgun (WGS) entry which is preliminary data.</text>
</comment>
<accession>A0AAD9GN98</accession>
<feature type="compositionally biased region" description="Basic and acidic residues" evidence="1">
    <location>
        <begin position="204"/>
        <end position="214"/>
    </location>
</feature>
<evidence type="ECO:0000313" key="2">
    <source>
        <dbReference type="EMBL" id="KAK1941755.1"/>
    </source>
</evidence>
<evidence type="ECO:0000256" key="1">
    <source>
        <dbReference type="SAM" id="MobiDB-lite"/>
    </source>
</evidence>
<keyword evidence="3" id="KW-1185">Reference proteome</keyword>
<dbReference type="EMBL" id="JASMQC010000011">
    <property type="protein sequence ID" value="KAK1941755.1"/>
    <property type="molecule type" value="Genomic_DNA"/>
</dbReference>
<name>A0AAD9GN98_9STRA</name>
<feature type="region of interest" description="Disordered" evidence="1">
    <location>
        <begin position="194"/>
        <end position="223"/>
    </location>
</feature>
<gene>
    <name evidence="2" type="ORF">P3T76_006819</name>
</gene>
<proteinExistence type="predicted"/>
<reference evidence="2" key="1">
    <citation type="submission" date="2023-08" db="EMBL/GenBank/DDBJ databases">
        <title>Reference Genome Resource for the Citrus Pathogen Phytophthora citrophthora.</title>
        <authorList>
            <person name="Moller H."/>
            <person name="Coetzee B."/>
            <person name="Rose L.J."/>
            <person name="Van Niekerk J.M."/>
        </authorList>
    </citation>
    <scope>NUCLEOTIDE SEQUENCE</scope>
    <source>
        <strain evidence="2">STE-U-9442</strain>
    </source>
</reference>
<sequence length="289" mass="32508">MKSSRDYVDRWLGLSVYKAEVDDHGVETHIQGKVIRYSSSSKHFSLLYMDGSSDEVPVDEIEDYLPLRLQFKEKKYRNKRRAETLKTNTVQSPTKRPRLSVSVAGKTNPTRNEPKQADKLEVMSRFVQDTLWALTMVLDVSEEKQQALLSTLNTRNEQPIAALQQYAKEGGLDALHETLRECAREKVVAGKAETNTHQSAPGRETIHATQDSRSKRTPHVSAHRGRCDKHLRELFHGTSVSESKLWCLGWNLCDVNVARFLLTEACPARGATCASQTGAQAQVTAQESK</sequence>